<dbReference type="GO" id="GO:0008270">
    <property type="term" value="F:zinc ion binding"/>
    <property type="evidence" value="ECO:0007669"/>
    <property type="project" value="UniProtKB-KW"/>
</dbReference>
<evidence type="ECO:0000256" key="3">
    <source>
        <dbReference type="ARBA" id="ARBA00022833"/>
    </source>
</evidence>
<dbReference type="OrthoDB" id="432970at2759"/>
<proteinExistence type="predicted"/>
<evidence type="ECO:0000256" key="4">
    <source>
        <dbReference type="PROSITE-ProRule" id="PRU00134"/>
    </source>
</evidence>
<sequence>MDRKIPLVSFRNIEAEARFNATTPSEQEIKNNLKVLTAICSYCGQERKPEKVKYCSRCKTERYCSVECQKAHWREHKATCGPPTDTEKHRDIAMKLAERAIVNAALMDHLDMYAILLLELLEDVSNAKRFVMHITCGTGPADMMAAMRRLMDGVQEDPAAPEQVLLTIEKIERIPVEEASPFLVRALMQVTEKTEKMGSTDPVVLMYFTSETGGLATVLSARPILGLMLEYMATKPTMEVHSSMFGVSHVPLNERTLKEALNNTVRMDKENKFKLRAYPHPKLPAVQ</sequence>
<dbReference type="PROSITE" id="PS50865">
    <property type="entry name" value="ZF_MYND_2"/>
    <property type="match status" value="1"/>
</dbReference>
<keyword evidence="3" id="KW-0862">Zinc</keyword>
<evidence type="ECO:0000256" key="2">
    <source>
        <dbReference type="ARBA" id="ARBA00022771"/>
    </source>
</evidence>
<dbReference type="PANTHER" id="PTHR10237">
    <property type="entry name" value="DEFORMED EPIDERMAL AUTOREGULATORY FACTOR 1 HOMOLOG SUPPRESSIN"/>
    <property type="match status" value="1"/>
</dbReference>
<organism evidence="6 7">
    <name type="scientific">Grifola frondosa</name>
    <name type="common">Maitake</name>
    <name type="synonym">Polyporus frondosus</name>
    <dbReference type="NCBI Taxonomy" id="5627"/>
    <lineage>
        <taxon>Eukaryota</taxon>
        <taxon>Fungi</taxon>
        <taxon>Dikarya</taxon>
        <taxon>Basidiomycota</taxon>
        <taxon>Agaricomycotina</taxon>
        <taxon>Agaricomycetes</taxon>
        <taxon>Polyporales</taxon>
        <taxon>Grifolaceae</taxon>
        <taxon>Grifola</taxon>
    </lineage>
</organism>
<dbReference type="GO" id="GO:0000981">
    <property type="term" value="F:DNA-binding transcription factor activity, RNA polymerase II-specific"/>
    <property type="evidence" value="ECO:0007669"/>
    <property type="project" value="TreeGrafter"/>
</dbReference>
<dbReference type="Gene3D" id="6.10.140.2220">
    <property type="match status" value="1"/>
</dbReference>
<dbReference type="PANTHER" id="PTHR10237:SF14">
    <property type="entry name" value="MYND-TYPE DOMAIN-CONTAINING PROTEIN"/>
    <property type="match status" value="1"/>
</dbReference>
<keyword evidence="1" id="KW-0479">Metal-binding</keyword>
<keyword evidence="7" id="KW-1185">Reference proteome</keyword>
<name>A0A1C7MQP7_GRIFR</name>
<dbReference type="SUPFAM" id="SSF144232">
    <property type="entry name" value="HIT/MYND zinc finger-like"/>
    <property type="match status" value="1"/>
</dbReference>
<reference evidence="6 7" key="1">
    <citation type="submission" date="2016-03" db="EMBL/GenBank/DDBJ databases">
        <title>Whole genome sequencing of Grifola frondosa 9006-11.</title>
        <authorList>
            <person name="Min B."/>
            <person name="Park H."/>
            <person name="Kim J.-G."/>
            <person name="Cho H."/>
            <person name="Oh Y.-L."/>
            <person name="Kong W.-S."/>
            <person name="Choi I.-G."/>
        </authorList>
    </citation>
    <scope>NUCLEOTIDE SEQUENCE [LARGE SCALE GENOMIC DNA]</scope>
    <source>
        <strain evidence="6 7">9006-11</strain>
    </source>
</reference>
<dbReference type="GO" id="GO:0005634">
    <property type="term" value="C:nucleus"/>
    <property type="evidence" value="ECO:0007669"/>
    <property type="project" value="TreeGrafter"/>
</dbReference>
<dbReference type="InterPro" id="IPR024119">
    <property type="entry name" value="TF_DEAF-1"/>
</dbReference>
<dbReference type="Proteomes" id="UP000092993">
    <property type="component" value="Unassembled WGS sequence"/>
</dbReference>
<comment type="caution">
    <text evidence="6">The sequence shown here is derived from an EMBL/GenBank/DDBJ whole genome shotgun (WGS) entry which is preliminary data.</text>
</comment>
<dbReference type="PROSITE" id="PS01360">
    <property type="entry name" value="ZF_MYND_1"/>
    <property type="match status" value="1"/>
</dbReference>
<dbReference type="OMA" id="NAGTHFI"/>
<evidence type="ECO:0000259" key="5">
    <source>
        <dbReference type="PROSITE" id="PS50865"/>
    </source>
</evidence>
<accession>A0A1C7MQP7</accession>
<feature type="domain" description="MYND-type" evidence="5">
    <location>
        <begin position="40"/>
        <end position="80"/>
    </location>
</feature>
<gene>
    <name evidence="6" type="ORF">A0H81_01542</name>
</gene>
<protein>
    <recommendedName>
        <fullName evidence="5">MYND-type domain-containing protein</fullName>
    </recommendedName>
</protein>
<keyword evidence="2 4" id="KW-0863">Zinc-finger</keyword>
<evidence type="ECO:0000256" key="1">
    <source>
        <dbReference type="ARBA" id="ARBA00022723"/>
    </source>
</evidence>
<evidence type="ECO:0000313" key="7">
    <source>
        <dbReference type="Proteomes" id="UP000092993"/>
    </source>
</evidence>
<evidence type="ECO:0000313" key="6">
    <source>
        <dbReference type="EMBL" id="OBZ79195.1"/>
    </source>
</evidence>
<dbReference type="AlphaFoldDB" id="A0A1C7MQP7"/>
<dbReference type="InterPro" id="IPR002893">
    <property type="entry name" value="Znf_MYND"/>
</dbReference>
<dbReference type="Pfam" id="PF01753">
    <property type="entry name" value="zf-MYND"/>
    <property type="match status" value="1"/>
</dbReference>
<dbReference type="EMBL" id="LUGG01000001">
    <property type="protein sequence ID" value="OBZ79195.1"/>
    <property type="molecule type" value="Genomic_DNA"/>
</dbReference>